<gene>
    <name evidence="1" type="ORF">Pint_15904</name>
</gene>
<protein>
    <submittedName>
        <fullName evidence="1">Uncharacterized protein</fullName>
    </submittedName>
</protein>
<dbReference type="EMBL" id="CM047737">
    <property type="protein sequence ID" value="KAJ0047868.1"/>
    <property type="molecule type" value="Genomic_DNA"/>
</dbReference>
<name>A0ACC0ZBC2_9ROSI</name>
<accession>A0ACC0ZBC2</accession>
<reference evidence="2" key="1">
    <citation type="journal article" date="2023" name="G3 (Bethesda)">
        <title>Genome assembly and association tests identify interacting loci associated with vigor, precocity, and sex in interspecific pistachio rootstocks.</title>
        <authorList>
            <person name="Palmer W."/>
            <person name="Jacygrad E."/>
            <person name="Sagayaradj S."/>
            <person name="Cavanaugh K."/>
            <person name="Han R."/>
            <person name="Bertier L."/>
            <person name="Beede B."/>
            <person name="Kafkas S."/>
            <person name="Golino D."/>
            <person name="Preece J."/>
            <person name="Michelmore R."/>
        </authorList>
    </citation>
    <scope>NUCLEOTIDE SEQUENCE [LARGE SCALE GENOMIC DNA]</scope>
</reference>
<dbReference type="Proteomes" id="UP001163603">
    <property type="component" value="Chromosome 2"/>
</dbReference>
<evidence type="ECO:0000313" key="2">
    <source>
        <dbReference type="Proteomes" id="UP001163603"/>
    </source>
</evidence>
<comment type="caution">
    <text evidence="1">The sequence shown here is derived from an EMBL/GenBank/DDBJ whole genome shotgun (WGS) entry which is preliminary data.</text>
</comment>
<sequence length="69" mass="7899">MQDLKDMFIKKVPEHQWDLMIRPVTMEEVKRVIFDIGDDKAPGLDGYLKKLMLTIIACFPKSGSSSQSQ</sequence>
<proteinExistence type="predicted"/>
<organism evidence="1 2">
    <name type="scientific">Pistacia integerrima</name>
    <dbReference type="NCBI Taxonomy" id="434235"/>
    <lineage>
        <taxon>Eukaryota</taxon>
        <taxon>Viridiplantae</taxon>
        <taxon>Streptophyta</taxon>
        <taxon>Embryophyta</taxon>
        <taxon>Tracheophyta</taxon>
        <taxon>Spermatophyta</taxon>
        <taxon>Magnoliopsida</taxon>
        <taxon>eudicotyledons</taxon>
        <taxon>Gunneridae</taxon>
        <taxon>Pentapetalae</taxon>
        <taxon>rosids</taxon>
        <taxon>malvids</taxon>
        <taxon>Sapindales</taxon>
        <taxon>Anacardiaceae</taxon>
        <taxon>Pistacia</taxon>
    </lineage>
</organism>
<evidence type="ECO:0000313" key="1">
    <source>
        <dbReference type="EMBL" id="KAJ0047868.1"/>
    </source>
</evidence>
<keyword evidence="2" id="KW-1185">Reference proteome</keyword>